<keyword evidence="3" id="KW-1185">Reference proteome</keyword>
<sequence length="84" mass="9160">MWKRRNAILTAAIIVVSGFGASSLLAQDEAQQEPMEGKGMHGDMMQEGGMHGMMGMMSEMNSMMEKCNAMMENMQQGHATDSNA</sequence>
<evidence type="ECO:0000256" key="1">
    <source>
        <dbReference type="SAM" id="SignalP"/>
    </source>
</evidence>
<dbReference type="Proteomes" id="UP000653056">
    <property type="component" value="Unassembled WGS sequence"/>
</dbReference>
<evidence type="ECO:0000313" key="3">
    <source>
        <dbReference type="Proteomes" id="UP000653056"/>
    </source>
</evidence>
<protein>
    <submittedName>
        <fullName evidence="2">Uncharacterized protein</fullName>
    </submittedName>
</protein>
<keyword evidence="1" id="KW-0732">Signal</keyword>
<evidence type="ECO:0000313" key="2">
    <source>
        <dbReference type="EMBL" id="GGX86296.1"/>
    </source>
</evidence>
<organism evidence="2 3">
    <name type="scientific">Litchfieldella qijiaojingensis</name>
    <dbReference type="NCBI Taxonomy" id="980347"/>
    <lineage>
        <taxon>Bacteria</taxon>
        <taxon>Pseudomonadati</taxon>
        <taxon>Pseudomonadota</taxon>
        <taxon>Gammaproteobacteria</taxon>
        <taxon>Oceanospirillales</taxon>
        <taxon>Halomonadaceae</taxon>
        <taxon>Litchfieldella</taxon>
    </lineage>
</organism>
<name>A0ABQ2YJE8_9GAMM</name>
<reference evidence="3" key="1">
    <citation type="journal article" date="2019" name="Int. J. Syst. Evol. Microbiol.">
        <title>The Global Catalogue of Microorganisms (GCM) 10K type strain sequencing project: providing services to taxonomists for standard genome sequencing and annotation.</title>
        <authorList>
            <consortium name="The Broad Institute Genomics Platform"/>
            <consortium name="The Broad Institute Genome Sequencing Center for Infectious Disease"/>
            <person name="Wu L."/>
            <person name="Ma J."/>
        </authorList>
    </citation>
    <scope>NUCLEOTIDE SEQUENCE [LARGE SCALE GENOMIC DNA]</scope>
    <source>
        <strain evidence="3">KCTC 22228</strain>
    </source>
</reference>
<gene>
    <name evidence="2" type="ORF">GCM10007160_11970</name>
</gene>
<feature type="chain" id="PRO_5047322409" evidence="1">
    <location>
        <begin position="27"/>
        <end position="84"/>
    </location>
</feature>
<dbReference type="EMBL" id="BMXS01000004">
    <property type="protein sequence ID" value="GGX86296.1"/>
    <property type="molecule type" value="Genomic_DNA"/>
</dbReference>
<feature type="signal peptide" evidence="1">
    <location>
        <begin position="1"/>
        <end position="26"/>
    </location>
</feature>
<dbReference type="RefSeq" id="WP_189467182.1">
    <property type="nucleotide sequence ID" value="NZ_BMXS01000004.1"/>
</dbReference>
<comment type="caution">
    <text evidence="2">The sequence shown here is derived from an EMBL/GenBank/DDBJ whole genome shotgun (WGS) entry which is preliminary data.</text>
</comment>
<accession>A0ABQ2YJE8</accession>
<proteinExistence type="predicted"/>